<feature type="transmembrane region" description="Helical" evidence="2">
    <location>
        <begin position="12"/>
        <end position="34"/>
    </location>
</feature>
<keyword evidence="2" id="KW-0812">Transmembrane</keyword>
<comment type="caution">
    <text evidence="4">The sequence shown here is derived from an EMBL/GenBank/DDBJ whole genome shotgun (WGS) entry which is preliminary data.</text>
</comment>
<feature type="transmembrane region" description="Helical" evidence="2">
    <location>
        <begin position="69"/>
        <end position="88"/>
    </location>
</feature>
<reference evidence="4" key="2">
    <citation type="submission" date="2020-09" db="EMBL/GenBank/DDBJ databases">
        <authorList>
            <person name="Sun Q."/>
            <person name="Sedlacek I."/>
        </authorList>
    </citation>
    <scope>NUCLEOTIDE SEQUENCE</scope>
    <source>
        <strain evidence="4">CCM 7905</strain>
    </source>
</reference>
<feature type="compositionally biased region" description="Basic and acidic residues" evidence="1">
    <location>
        <begin position="284"/>
        <end position="297"/>
    </location>
</feature>
<dbReference type="EMBL" id="BMCU01000003">
    <property type="protein sequence ID" value="GGG15209.1"/>
    <property type="molecule type" value="Genomic_DNA"/>
</dbReference>
<accession>A0A917FZG3</accession>
<dbReference type="Pfam" id="PF20177">
    <property type="entry name" value="DUF6542"/>
    <property type="match status" value="1"/>
</dbReference>
<dbReference type="Proteomes" id="UP000654257">
    <property type="component" value="Unassembled WGS sequence"/>
</dbReference>
<feature type="compositionally biased region" description="Basic and acidic residues" evidence="1">
    <location>
        <begin position="247"/>
        <end position="257"/>
    </location>
</feature>
<keyword evidence="5" id="KW-1185">Reference proteome</keyword>
<evidence type="ECO:0000313" key="5">
    <source>
        <dbReference type="Proteomes" id="UP000654257"/>
    </source>
</evidence>
<reference evidence="4" key="1">
    <citation type="journal article" date="2014" name="Int. J. Syst. Evol. Microbiol.">
        <title>Complete genome sequence of Corynebacterium casei LMG S-19264T (=DSM 44701T), isolated from a smear-ripened cheese.</title>
        <authorList>
            <consortium name="US DOE Joint Genome Institute (JGI-PGF)"/>
            <person name="Walter F."/>
            <person name="Albersmeier A."/>
            <person name="Kalinowski J."/>
            <person name="Ruckert C."/>
        </authorList>
    </citation>
    <scope>NUCLEOTIDE SEQUENCE</scope>
    <source>
        <strain evidence="4">CCM 7905</strain>
    </source>
</reference>
<evidence type="ECO:0000313" key="4">
    <source>
        <dbReference type="EMBL" id="GGG15209.1"/>
    </source>
</evidence>
<feature type="transmembrane region" description="Helical" evidence="2">
    <location>
        <begin position="46"/>
        <end position="62"/>
    </location>
</feature>
<feature type="compositionally biased region" description="Basic and acidic residues" evidence="1">
    <location>
        <begin position="266"/>
        <end position="275"/>
    </location>
</feature>
<keyword evidence="2" id="KW-1133">Transmembrane helix</keyword>
<feature type="transmembrane region" description="Helical" evidence="2">
    <location>
        <begin position="111"/>
        <end position="131"/>
    </location>
</feature>
<evidence type="ECO:0000259" key="3">
    <source>
        <dbReference type="Pfam" id="PF20177"/>
    </source>
</evidence>
<dbReference type="AlphaFoldDB" id="A0A917FZG3"/>
<proteinExistence type="predicted"/>
<keyword evidence="2" id="KW-0472">Membrane</keyword>
<protein>
    <submittedName>
        <fullName evidence="4">Membrane protein</fullName>
    </submittedName>
</protein>
<gene>
    <name evidence="4" type="ORF">GCM10007304_31600</name>
</gene>
<dbReference type="InterPro" id="IPR046672">
    <property type="entry name" value="DUF6542"/>
</dbReference>
<feature type="domain" description="DUF6542" evidence="3">
    <location>
        <begin position="14"/>
        <end position="133"/>
    </location>
</feature>
<name>A0A917FZG3_9NOCA</name>
<feature type="compositionally biased region" description="Basic and acidic residues" evidence="1">
    <location>
        <begin position="187"/>
        <end position="228"/>
    </location>
</feature>
<sequence>MPLDQRSVVPSIPGIPAWGAVAVAVGATVLGFVVDSFGGSELTSTFAALYIVGCLAAVLLVRHRGLFTAMAQPPLIVFFGVPIAYQFLTTDAGTSIKDIVLNVAIPLVNRFPLMISATLLVLLIGGARLLLDRKPQKPAKSPRRRAETKPPATAAASRERVHEENSDASPWRRPRSEDAPPRGARSARSDRRERDAEAPRRTRAQDAPRTRAQDAPRRAERSTSREADPSFGDGSGQHSRTSQPGRSPREQPRESSRRGIYAPTEATREPSHLREPATSYGQDRTWEPREHERRAYEPRTPSRRAGADNPALTPHPAPRVRYRDRD</sequence>
<feature type="region of interest" description="Disordered" evidence="1">
    <location>
        <begin position="134"/>
        <end position="326"/>
    </location>
</feature>
<evidence type="ECO:0000256" key="2">
    <source>
        <dbReference type="SAM" id="Phobius"/>
    </source>
</evidence>
<evidence type="ECO:0000256" key="1">
    <source>
        <dbReference type="SAM" id="MobiDB-lite"/>
    </source>
</evidence>
<organism evidence="4 5">
    <name type="scientific">Rhodococcoides trifolii</name>
    <dbReference type="NCBI Taxonomy" id="908250"/>
    <lineage>
        <taxon>Bacteria</taxon>
        <taxon>Bacillati</taxon>
        <taxon>Actinomycetota</taxon>
        <taxon>Actinomycetes</taxon>
        <taxon>Mycobacteriales</taxon>
        <taxon>Nocardiaceae</taxon>
        <taxon>Rhodococcoides</taxon>
    </lineage>
</organism>